<proteinExistence type="predicted"/>
<keyword evidence="3" id="KW-1185">Reference proteome</keyword>
<organism evidence="2 3">
    <name type="scientific">Schistosoma japonicum</name>
    <name type="common">Blood fluke</name>
    <dbReference type="NCBI Taxonomy" id="6182"/>
    <lineage>
        <taxon>Eukaryota</taxon>
        <taxon>Metazoa</taxon>
        <taxon>Spiralia</taxon>
        <taxon>Lophotrochozoa</taxon>
        <taxon>Platyhelminthes</taxon>
        <taxon>Trematoda</taxon>
        <taxon>Digenea</taxon>
        <taxon>Strigeidida</taxon>
        <taxon>Schistosomatoidea</taxon>
        <taxon>Schistosomatidae</taxon>
        <taxon>Schistosoma</taxon>
    </lineage>
</organism>
<dbReference type="AlphaFoldDB" id="A0A4Z2CKD4"/>
<evidence type="ECO:0000256" key="1">
    <source>
        <dbReference type="SAM" id="MobiDB-lite"/>
    </source>
</evidence>
<comment type="caution">
    <text evidence="2">The sequence shown here is derived from an EMBL/GenBank/DDBJ whole genome shotgun (WGS) entry which is preliminary data.</text>
</comment>
<protein>
    <submittedName>
        <fullName evidence="2">Solute carrier family 22 member 27</fullName>
    </submittedName>
</protein>
<feature type="region of interest" description="Disordered" evidence="1">
    <location>
        <begin position="1"/>
        <end position="21"/>
    </location>
</feature>
<sequence length="74" mass="8089">MVGAKRRHLSVSVGIQGDGDPHGGHLGSGSYSIIKRQCHCQWMGASSDDWEWLAVPHGGYVGREQKRSEGSWIV</sequence>
<dbReference type="EMBL" id="SKCS01001110">
    <property type="protein sequence ID" value="TNN04705.1"/>
    <property type="molecule type" value="Genomic_DNA"/>
</dbReference>
<evidence type="ECO:0000313" key="3">
    <source>
        <dbReference type="Proteomes" id="UP000311919"/>
    </source>
</evidence>
<gene>
    <name evidence="2" type="ORF">EWB00_000430</name>
</gene>
<reference evidence="2 3" key="1">
    <citation type="submission" date="2019-03" db="EMBL/GenBank/DDBJ databases">
        <title>An improved genome assembly of the fluke Schistosoma japonicum.</title>
        <authorList>
            <person name="Hu W."/>
            <person name="Luo F."/>
            <person name="Yin M."/>
            <person name="Mo X."/>
            <person name="Sun C."/>
            <person name="Wu Q."/>
            <person name="Zhu B."/>
            <person name="Xiang M."/>
            <person name="Wang J."/>
            <person name="Wang Y."/>
            <person name="Zhang T."/>
            <person name="Xu B."/>
            <person name="Zheng H."/>
            <person name="Feng Z."/>
        </authorList>
    </citation>
    <scope>NUCLEOTIDE SEQUENCE [LARGE SCALE GENOMIC DNA]</scope>
    <source>
        <strain evidence="2">HuSjv2</strain>
        <tissue evidence="2">Worms</tissue>
    </source>
</reference>
<dbReference type="Proteomes" id="UP000311919">
    <property type="component" value="Unassembled WGS sequence"/>
</dbReference>
<evidence type="ECO:0000313" key="2">
    <source>
        <dbReference type="EMBL" id="TNN04705.1"/>
    </source>
</evidence>
<accession>A0A4Z2CKD4</accession>
<name>A0A4Z2CKD4_SCHJA</name>